<evidence type="ECO:0000259" key="1">
    <source>
        <dbReference type="Pfam" id="PF03445"/>
    </source>
</evidence>
<dbReference type="InterPro" id="IPR043519">
    <property type="entry name" value="NT_sf"/>
</dbReference>
<protein>
    <submittedName>
        <fullName evidence="3">CBS domain-containing protein</fullName>
    </submittedName>
</protein>
<proteinExistence type="predicted"/>
<dbReference type="CDD" id="cd05401">
    <property type="entry name" value="NT_GlnE_GlnD_like"/>
    <property type="match status" value="1"/>
</dbReference>
<dbReference type="Pfam" id="PF10335">
    <property type="entry name" value="DUF294_C"/>
    <property type="match status" value="1"/>
</dbReference>
<dbReference type="InterPro" id="IPR018821">
    <property type="entry name" value="DUF294_put_nucleoTrafse_sb-bd"/>
</dbReference>
<dbReference type="Proteomes" id="UP001230005">
    <property type="component" value="Unassembled WGS sequence"/>
</dbReference>
<accession>A0ABT9ZV38</accession>
<dbReference type="InterPro" id="IPR005105">
    <property type="entry name" value="GlnD_Uridyltrans_N"/>
</dbReference>
<dbReference type="RefSeq" id="WP_307325988.1">
    <property type="nucleotide sequence ID" value="NZ_JAUSUG010000009.1"/>
</dbReference>
<name>A0ABT9ZV38_9BACI</name>
<evidence type="ECO:0000259" key="2">
    <source>
        <dbReference type="Pfam" id="PF10335"/>
    </source>
</evidence>
<keyword evidence="4" id="KW-1185">Reference proteome</keyword>
<feature type="domain" description="Protein-PII uridylyltransferase N-terminal" evidence="1">
    <location>
        <begin position="8"/>
        <end position="139"/>
    </location>
</feature>
<dbReference type="EMBL" id="JAUSUG010000009">
    <property type="protein sequence ID" value="MDQ0255104.1"/>
    <property type="molecule type" value="Genomic_DNA"/>
</dbReference>
<evidence type="ECO:0000313" key="4">
    <source>
        <dbReference type="Proteomes" id="UP001230005"/>
    </source>
</evidence>
<gene>
    <name evidence="3" type="ORF">J2S74_002486</name>
</gene>
<feature type="domain" description="DUF294" evidence="2">
    <location>
        <begin position="178"/>
        <end position="309"/>
    </location>
</feature>
<reference evidence="3 4" key="1">
    <citation type="submission" date="2023-07" db="EMBL/GenBank/DDBJ databases">
        <title>Genomic Encyclopedia of Type Strains, Phase IV (KMG-IV): sequencing the most valuable type-strain genomes for metagenomic binning, comparative biology and taxonomic classification.</title>
        <authorList>
            <person name="Goeker M."/>
        </authorList>
    </citation>
    <scope>NUCLEOTIDE SEQUENCE [LARGE SCALE GENOMIC DNA]</scope>
    <source>
        <strain evidence="3 4">DSM 9768</strain>
    </source>
</reference>
<dbReference type="Pfam" id="PF03445">
    <property type="entry name" value="DUF294"/>
    <property type="match status" value="1"/>
</dbReference>
<comment type="caution">
    <text evidence="3">The sequence shown here is derived from an EMBL/GenBank/DDBJ whole genome shotgun (WGS) entry which is preliminary data.</text>
</comment>
<dbReference type="SUPFAM" id="SSF81301">
    <property type="entry name" value="Nucleotidyltransferase"/>
    <property type="match status" value="1"/>
</dbReference>
<organism evidence="3 4">
    <name type="scientific">Evansella vedderi</name>
    <dbReference type="NCBI Taxonomy" id="38282"/>
    <lineage>
        <taxon>Bacteria</taxon>
        <taxon>Bacillati</taxon>
        <taxon>Bacillota</taxon>
        <taxon>Bacilli</taxon>
        <taxon>Bacillales</taxon>
        <taxon>Bacillaceae</taxon>
        <taxon>Evansella</taxon>
    </lineage>
</organism>
<evidence type="ECO:0000313" key="3">
    <source>
        <dbReference type="EMBL" id="MDQ0255104.1"/>
    </source>
</evidence>
<sequence length="319" mass="37234">MKSFEQLRQYRQQQIVKVSTSHQLLNEFHDELMKGIVHTALKKVESEWGPPPAHFAFFLMGSAGRFEQTIWSDQDHGIIYDGLEEHQDYYLQLGTKITEGLSLCGYELCEGNVMSSNPLWCKSLKKWEEQLIQWLEKATWNSIRNYSIFFDSRVLVGDKSLLLKLKELSFSQIDKSPHLITRFKQNIGNVKKAIGLFGQFLPKQYGEKAGTIHLKETIFFPYVNALRLIAIQEQMTKSSTLSRFHQLPEKFSTLKIYEKDFINLLNNRLCLLLDCKNYDEVHFIKISNLTTKEKHELKRIAKNGYRLYEETKALIDKGV</sequence>